<dbReference type="EMBL" id="JAWIZZ010000038">
    <property type="protein sequence ID" value="KAK5781174.1"/>
    <property type="molecule type" value="Genomic_DNA"/>
</dbReference>
<proteinExistence type="predicted"/>
<keyword evidence="2" id="KW-1185">Reference proteome</keyword>
<protein>
    <submittedName>
        <fullName evidence="1">Uncharacterized protein</fullName>
    </submittedName>
</protein>
<evidence type="ECO:0000313" key="2">
    <source>
        <dbReference type="Proteomes" id="UP001306508"/>
    </source>
</evidence>
<dbReference type="AlphaFoldDB" id="A0AAN7W4Q1"/>
<accession>A0AAN7W4Q1</accession>
<comment type="caution">
    <text evidence="1">The sequence shown here is derived from an EMBL/GenBank/DDBJ whole genome shotgun (WGS) entry which is preliminary data.</text>
</comment>
<dbReference type="Proteomes" id="UP001306508">
    <property type="component" value="Unassembled WGS sequence"/>
</dbReference>
<reference evidence="2" key="1">
    <citation type="submission" date="2023-07" db="EMBL/GenBank/DDBJ databases">
        <title>A draft genome of Kazachstania heterogenica Y-27499.</title>
        <authorList>
            <person name="Donic C."/>
            <person name="Kralova J.S."/>
            <person name="Fidel L."/>
            <person name="Ben-Dor S."/>
            <person name="Jung S."/>
        </authorList>
    </citation>
    <scope>NUCLEOTIDE SEQUENCE [LARGE SCALE GENOMIC DNA]</scope>
    <source>
        <strain evidence="2">Y27499</strain>
    </source>
</reference>
<organism evidence="1 2">
    <name type="scientific">Arxiozyma heterogenica</name>
    <dbReference type="NCBI Taxonomy" id="278026"/>
    <lineage>
        <taxon>Eukaryota</taxon>
        <taxon>Fungi</taxon>
        <taxon>Dikarya</taxon>
        <taxon>Ascomycota</taxon>
        <taxon>Saccharomycotina</taxon>
        <taxon>Saccharomycetes</taxon>
        <taxon>Saccharomycetales</taxon>
        <taxon>Saccharomycetaceae</taxon>
        <taxon>Arxiozyma</taxon>
    </lineage>
</organism>
<gene>
    <name evidence="1" type="ORF">RI543_001568</name>
</gene>
<sequence length="271" mass="31757">MIHSESDYILEQLPILYDKTKLIQKIDGRGQIAIDQLFRIYVDLLLIPFLEFTDNLMERIMYPEGFLTSPAKLIRDHLRLDVKHMKISTPTTTLSLGHPIILQVISLKNELKTVSNANFKGDKSKIIHLFIRSKEILKQIFQLLARDKIVPSREVIDTQILDRFTPYMTELSKLFELIYPVFKSLIDTQKKSKLEEASSEIFVNMDKIVSISKDLYINIIKESSTLKDFLVWRQDLSCKIDNKKNLDDNTEFSTFVHHRKTLLNLNNRRIF</sequence>
<name>A0AAN7W4Q1_9SACH</name>
<evidence type="ECO:0000313" key="1">
    <source>
        <dbReference type="EMBL" id="KAK5781174.1"/>
    </source>
</evidence>